<feature type="domain" description="ABC3 transporter permease C-terminal" evidence="9">
    <location>
        <begin position="292"/>
        <end position="416"/>
    </location>
</feature>
<feature type="transmembrane region" description="Helical" evidence="8">
    <location>
        <begin position="335"/>
        <end position="364"/>
    </location>
</feature>
<evidence type="ECO:0000256" key="8">
    <source>
        <dbReference type="SAM" id="Phobius"/>
    </source>
</evidence>
<dbReference type="GO" id="GO:0005886">
    <property type="term" value="C:plasma membrane"/>
    <property type="evidence" value="ECO:0007669"/>
    <property type="project" value="UniProtKB-SubCell"/>
</dbReference>
<dbReference type="GO" id="GO:0022857">
    <property type="term" value="F:transmembrane transporter activity"/>
    <property type="evidence" value="ECO:0007669"/>
    <property type="project" value="TreeGrafter"/>
</dbReference>
<dbReference type="STRING" id="1218508.JG29_02050"/>
<dbReference type="EMBL" id="JXBZ01000002">
    <property type="protein sequence ID" value="KJY51161.1"/>
    <property type="molecule type" value="Genomic_DNA"/>
</dbReference>
<evidence type="ECO:0000256" key="2">
    <source>
        <dbReference type="ARBA" id="ARBA00022475"/>
    </source>
</evidence>
<reference evidence="11 12" key="1">
    <citation type="submission" date="2014-12" db="EMBL/GenBank/DDBJ databases">
        <title>Comparative genomics of the lactic acid bacteria isolated from the honey bee gut.</title>
        <authorList>
            <person name="Ellegaard K.M."/>
            <person name="Tamarit D."/>
            <person name="Javelind E."/>
            <person name="Olofsson T."/>
            <person name="Andersson S.G."/>
            <person name="Vasquez A."/>
        </authorList>
    </citation>
    <scope>NUCLEOTIDE SEQUENCE [LARGE SCALE GENOMIC DNA]</scope>
    <source>
        <strain evidence="11 12">Hon2</strain>
    </source>
</reference>
<comment type="similarity">
    <text evidence="6">Belongs to the ABC-4 integral membrane protein family.</text>
</comment>
<name>A0A0F4L0Q3_9LACO</name>
<accession>A0A0F4L0Q3</accession>
<dbReference type="PANTHER" id="PTHR30572:SF4">
    <property type="entry name" value="ABC TRANSPORTER PERMEASE YTRF"/>
    <property type="match status" value="1"/>
</dbReference>
<dbReference type="PANTHER" id="PTHR30572">
    <property type="entry name" value="MEMBRANE COMPONENT OF TRANSPORTER-RELATED"/>
    <property type="match status" value="1"/>
</dbReference>
<feature type="transmembrane region" description="Helical" evidence="8">
    <location>
        <begin position="21"/>
        <end position="41"/>
    </location>
</feature>
<keyword evidence="4 8" id="KW-1133">Transmembrane helix</keyword>
<keyword evidence="5 8" id="KW-0472">Membrane</keyword>
<feature type="region of interest" description="Disordered" evidence="7">
    <location>
        <begin position="67"/>
        <end position="95"/>
    </location>
</feature>
<feature type="compositionally biased region" description="Polar residues" evidence="7">
    <location>
        <begin position="78"/>
        <end position="95"/>
    </location>
</feature>
<feature type="domain" description="MacB-like periplasmic core" evidence="10">
    <location>
        <begin position="21"/>
        <end position="264"/>
    </location>
</feature>
<dbReference type="OrthoDB" id="9770036at2"/>
<protein>
    <submittedName>
        <fullName evidence="11">Efflux ABC transporter, permease protein</fullName>
    </submittedName>
</protein>
<dbReference type="AlphaFoldDB" id="A0A0F4L0Q3"/>
<evidence type="ECO:0000259" key="10">
    <source>
        <dbReference type="Pfam" id="PF12704"/>
    </source>
</evidence>
<dbReference type="InterPro" id="IPR050250">
    <property type="entry name" value="Macrolide_Exporter_MacB"/>
</dbReference>
<organism evidence="11 12">
    <name type="scientific">Bombilactobacillus mellis</name>
    <dbReference type="NCBI Taxonomy" id="1218508"/>
    <lineage>
        <taxon>Bacteria</taxon>
        <taxon>Bacillati</taxon>
        <taxon>Bacillota</taxon>
        <taxon>Bacilli</taxon>
        <taxon>Lactobacillales</taxon>
        <taxon>Lactobacillaceae</taxon>
        <taxon>Bombilactobacillus</taxon>
    </lineage>
</organism>
<dbReference type="Proteomes" id="UP000033695">
    <property type="component" value="Unassembled WGS sequence"/>
</dbReference>
<dbReference type="HOGENOM" id="CLU_000604_8_7_9"/>
<evidence type="ECO:0000256" key="5">
    <source>
        <dbReference type="ARBA" id="ARBA00023136"/>
    </source>
</evidence>
<keyword evidence="3 8" id="KW-0812">Transmembrane</keyword>
<dbReference type="Pfam" id="PF02687">
    <property type="entry name" value="FtsX"/>
    <property type="match status" value="1"/>
</dbReference>
<dbReference type="PATRIC" id="fig|1218508.4.peg.212"/>
<dbReference type="RefSeq" id="WP_045922115.1">
    <property type="nucleotide sequence ID" value="NZ_JBHTHW010000004.1"/>
</dbReference>
<evidence type="ECO:0000256" key="4">
    <source>
        <dbReference type="ARBA" id="ARBA00022989"/>
    </source>
</evidence>
<feature type="transmembrane region" description="Helical" evidence="8">
    <location>
        <begin position="290"/>
        <end position="314"/>
    </location>
</feature>
<feature type="transmembrane region" description="Helical" evidence="8">
    <location>
        <begin position="384"/>
        <end position="404"/>
    </location>
</feature>
<keyword evidence="12" id="KW-1185">Reference proteome</keyword>
<proteinExistence type="inferred from homology"/>
<evidence type="ECO:0000259" key="9">
    <source>
        <dbReference type="Pfam" id="PF02687"/>
    </source>
</evidence>
<gene>
    <name evidence="11" type="ORF">JG29_02050</name>
</gene>
<dbReference type="InterPro" id="IPR003838">
    <property type="entry name" value="ABC3_permease_C"/>
</dbReference>
<comment type="subcellular location">
    <subcellularLocation>
        <location evidence="1">Cell membrane</location>
        <topology evidence="1">Multi-pass membrane protein</topology>
    </subcellularLocation>
</comment>
<evidence type="ECO:0000256" key="1">
    <source>
        <dbReference type="ARBA" id="ARBA00004651"/>
    </source>
</evidence>
<evidence type="ECO:0000256" key="6">
    <source>
        <dbReference type="ARBA" id="ARBA00038076"/>
    </source>
</evidence>
<sequence length="423" mass="45352">MKFADILSSAATNLWHNKGRTILTVIAIMIGAFTIAITVGVNSGVNGYVSKQVANVGSKGLMEIIPSTNTTNSMTNTPQKYDSNRGSAADQENVTPQKLKKLKQISALKDVQPVQNMSIDYVQGPNKTKYIIEAQPPVGVNVDLKQGHQAAKKGSAKEVVLANKYIKALGFKSAQQAVGQTIKVAASSQATNQRSLVTAKVVGVRNNSIIQGNLSIVSQALADKISAINQLGLPKRMKQNYYGVTATVKNPSDANIAQLKKRLAKQGYSAQTFQDEVGQMRQVVNAITGVLIIFGAIALIAASFGVINTLYMSVRDRTREIGLMKALGLSRGKVFFIFSCESLLIGFIGSILGILIAMALGTILNKVALNSFLKGLGGFTLVQFSWSSVLMIIIVIMLIAFLAGTLPARRAAKLDPMTSLRYE</sequence>
<dbReference type="InterPro" id="IPR025857">
    <property type="entry name" value="MacB_PCD"/>
</dbReference>
<evidence type="ECO:0000313" key="12">
    <source>
        <dbReference type="Proteomes" id="UP000033695"/>
    </source>
</evidence>
<comment type="caution">
    <text evidence="11">The sequence shown here is derived from an EMBL/GenBank/DDBJ whole genome shotgun (WGS) entry which is preliminary data.</text>
</comment>
<feature type="compositionally biased region" description="Low complexity" evidence="7">
    <location>
        <begin position="67"/>
        <end position="77"/>
    </location>
</feature>
<evidence type="ECO:0000256" key="7">
    <source>
        <dbReference type="SAM" id="MobiDB-lite"/>
    </source>
</evidence>
<evidence type="ECO:0000256" key="3">
    <source>
        <dbReference type="ARBA" id="ARBA00022692"/>
    </source>
</evidence>
<dbReference type="Pfam" id="PF12704">
    <property type="entry name" value="MacB_PCD"/>
    <property type="match status" value="1"/>
</dbReference>
<evidence type="ECO:0000313" key="11">
    <source>
        <dbReference type="EMBL" id="KJY51161.1"/>
    </source>
</evidence>
<keyword evidence="2" id="KW-1003">Cell membrane</keyword>